<dbReference type="OrthoDB" id="9965983at2"/>
<dbReference type="PATRIC" id="fig|45067.4.peg.1154"/>
<evidence type="ECO:0000313" key="2">
    <source>
        <dbReference type="Proteomes" id="UP000054869"/>
    </source>
</evidence>
<proteinExistence type="predicted"/>
<dbReference type="Proteomes" id="UP000054869">
    <property type="component" value="Unassembled WGS sequence"/>
</dbReference>
<name>A0A0W0VRH2_9GAMM</name>
<dbReference type="AlphaFoldDB" id="A0A0W0VRH2"/>
<dbReference type="STRING" id="45067.Llan_1105"/>
<comment type="caution">
    <text evidence="1">The sequence shown here is derived from an EMBL/GenBank/DDBJ whole genome shotgun (WGS) entry which is preliminary data.</text>
</comment>
<evidence type="ECO:0000313" key="1">
    <source>
        <dbReference type="EMBL" id="KTD22754.1"/>
    </source>
</evidence>
<organism evidence="1 2">
    <name type="scientific">Legionella lansingensis</name>
    <dbReference type="NCBI Taxonomy" id="45067"/>
    <lineage>
        <taxon>Bacteria</taxon>
        <taxon>Pseudomonadati</taxon>
        <taxon>Pseudomonadota</taxon>
        <taxon>Gammaproteobacteria</taxon>
        <taxon>Legionellales</taxon>
        <taxon>Legionellaceae</taxon>
        <taxon>Legionella</taxon>
    </lineage>
</organism>
<gene>
    <name evidence="1" type="ORF">Llan_1105</name>
</gene>
<keyword evidence="2" id="KW-1185">Reference proteome</keyword>
<reference evidence="1 2" key="1">
    <citation type="submission" date="2015-11" db="EMBL/GenBank/DDBJ databases">
        <title>Genomic analysis of 38 Legionella species identifies large and diverse effector repertoires.</title>
        <authorList>
            <person name="Burstein D."/>
            <person name="Amaro F."/>
            <person name="Zusman T."/>
            <person name="Lifshitz Z."/>
            <person name="Cohen O."/>
            <person name="Gilbert J.A."/>
            <person name="Pupko T."/>
            <person name="Shuman H.A."/>
            <person name="Segal G."/>
        </authorList>
    </citation>
    <scope>NUCLEOTIDE SEQUENCE [LARGE SCALE GENOMIC DNA]</scope>
    <source>
        <strain evidence="1 2">ATCC 49751</strain>
    </source>
</reference>
<dbReference type="EMBL" id="LNYI01000022">
    <property type="protein sequence ID" value="KTD22754.1"/>
    <property type="molecule type" value="Genomic_DNA"/>
</dbReference>
<protein>
    <submittedName>
        <fullName evidence="1">Uncharacterized protein</fullName>
    </submittedName>
</protein>
<sequence length="261" mass="29785">MGQFKVSTFGKWESQRKQLVQDLLADKQLGELNEKQVDDVLLNDVNSAMVTAAFAYIKEEKQKSTSIPMRELTISSYRVSLNVMLNSLAHSLKLSPTLLAPHVEKFRHDAEQSLPEIIDDMMQIGAISVNTKAKAMDELYGNDFKTKFPQLAQQLPFEDSELIKLAREKIEAFFLTHDFGKNETLMRSHLVYITEIAAQMMPASDFVKQFQEQTGQSMEEYKAAHKMQVKNEEKILSAVTPFWKTPQPETKTESSSNIYQP</sequence>
<dbReference type="RefSeq" id="WP_028372819.1">
    <property type="nucleotide sequence ID" value="NZ_CAAAJD010000017.1"/>
</dbReference>
<accession>A0A0W0VRH2</accession>
<dbReference type="eggNOG" id="ENOG50308HP">
    <property type="taxonomic scope" value="Bacteria"/>
</dbReference>